<dbReference type="InterPro" id="IPR020558">
    <property type="entry name" value="DiOHA_6PGluconate_deHydtase_CS"/>
</dbReference>
<feature type="non-terminal residue" evidence="2">
    <location>
        <position position="1"/>
    </location>
</feature>
<dbReference type="GO" id="GO:0005829">
    <property type="term" value="C:cytosol"/>
    <property type="evidence" value="ECO:0007669"/>
    <property type="project" value="TreeGrafter"/>
</dbReference>
<dbReference type="InterPro" id="IPR056740">
    <property type="entry name" value="ILV_EDD_C"/>
</dbReference>
<accession>A0A381ZT25</accession>
<dbReference type="InterPro" id="IPR042096">
    <property type="entry name" value="Dihydro-acid_dehy_C"/>
</dbReference>
<dbReference type="PROSITE" id="PS00887">
    <property type="entry name" value="ILVD_EDD_2"/>
    <property type="match status" value="1"/>
</dbReference>
<reference evidence="2" key="1">
    <citation type="submission" date="2018-05" db="EMBL/GenBank/DDBJ databases">
        <authorList>
            <person name="Lanie J.A."/>
            <person name="Ng W.-L."/>
            <person name="Kazmierczak K.M."/>
            <person name="Andrzejewski T.M."/>
            <person name="Davidsen T.M."/>
            <person name="Wayne K.J."/>
            <person name="Tettelin H."/>
            <person name="Glass J.I."/>
            <person name="Rusch D."/>
            <person name="Podicherti R."/>
            <person name="Tsui H.-C.T."/>
            <person name="Winkler M.E."/>
        </authorList>
    </citation>
    <scope>NUCLEOTIDE SEQUENCE</scope>
</reference>
<evidence type="ECO:0000259" key="1">
    <source>
        <dbReference type="Pfam" id="PF24877"/>
    </source>
</evidence>
<dbReference type="AlphaFoldDB" id="A0A381ZT25"/>
<proteinExistence type="predicted"/>
<gene>
    <name evidence="2" type="ORF">METZ01_LOCUS145299</name>
</gene>
<organism evidence="2">
    <name type="scientific">marine metagenome</name>
    <dbReference type="NCBI Taxonomy" id="408172"/>
    <lineage>
        <taxon>unclassified sequences</taxon>
        <taxon>metagenomes</taxon>
        <taxon>ecological metagenomes</taxon>
    </lineage>
</organism>
<dbReference type="Pfam" id="PF24877">
    <property type="entry name" value="ILV_EDD_C"/>
    <property type="match status" value="1"/>
</dbReference>
<dbReference type="Gene3D" id="3.50.30.80">
    <property type="entry name" value="IlvD/EDD C-terminal domain-like"/>
    <property type="match status" value="1"/>
</dbReference>
<sequence>HLSYGKRIALITDARFSGVSTGACIGHVGPEALAGGPIGRVREGDLIEILIDTKNLEGTINLVGTDDTNRGVDWGSNMLSQRVSADSLSPHPMIPDDSRLWAALQDVSGGTWGGCVFDVDEIILTLEAGKKVRQPQNKV</sequence>
<dbReference type="SUPFAM" id="SSF52016">
    <property type="entry name" value="LeuD/IlvD-like"/>
    <property type="match status" value="1"/>
</dbReference>
<dbReference type="PANTHER" id="PTHR43661:SF3">
    <property type="entry name" value="D-XYLONATE DEHYDRATASE YAGF-RELATED"/>
    <property type="match status" value="1"/>
</dbReference>
<name>A0A381ZT25_9ZZZZ</name>
<protein>
    <recommendedName>
        <fullName evidence="1">Dihydroxy-acid/6-phosphogluconate dehydratase C-terminal domain-containing protein</fullName>
    </recommendedName>
</protein>
<evidence type="ECO:0000313" key="2">
    <source>
        <dbReference type="EMBL" id="SVA92445.1"/>
    </source>
</evidence>
<dbReference type="EMBL" id="UINC01022563">
    <property type="protein sequence ID" value="SVA92445.1"/>
    <property type="molecule type" value="Genomic_DNA"/>
</dbReference>
<dbReference type="PANTHER" id="PTHR43661">
    <property type="entry name" value="D-XYLONATE DEHYDRATASE"/>
    <property type="match status" value="1"/>
</dbReference>
<dbReference type="GO" id="GO:0016836">
    <property type="term" value="F:hydro-lyase activity"/>
    <property type="evidence" value="ECO:0007669"/>
    <property type="project" value="TreeGrafter"/>
</dbReference>
<feature type="domain" description="Dihydroxy-acid/6-phosphogluconate dehydratase C-terminal" evidence="1">
    <location>
        <begin position="4"/>
        <end position="60"/>
    </location>
</feature>